<proteinExistence type="predicted"/>
<organism evidence="2">
    <name type="scientific">Tanacetum cinerariifolium</name>
    <name type="common">Dalmatian daisy</name>
    <name type="synonym">Chrysanthemum cinerariifolium</name>
    <dbReference type="NCBI Taxonomy" id="118510"/>
    <lineage>
        <taxon>Eukaryota</taxon>
        <taxon>Viridiplantae</taxon>
        <taxon>Streptophyta</taxon>
        <taxon>Embryophyta</taxon>
        <taxon>Tracheophyta</taxon>
        <taxon>Spermatophyta</taxon>
        <taxon>Magnoliopsida</taxon>
        <taxon>eudicotyledons</taxon>
        <taxon>Gunneridae</taxon>
        <taxon>Pentapetalae</taxon>
        <taxon>asterids</taxon>
        <taxon>campanulids</taxon>
        <taxon>Asterales</taxon>
        <taxon>Asteraceae</taxon>
        <taxon>Asteroideae</taxon>
        <taxon>Anthemideae</taxon>
        <taxon>Anthemidinae</taxon>
        <taxon>Tanacetum</taxon>
    </lineage>
</organism>
<gene>
    <name evidence="2" type="ORF">Tci_016479</name>
</gene>
<comment type="caution">
    <text evidence="2">The sequence shown here is derived from an EMBL/GenBank/DDBJ whole genome shotgun (WGS) entry which is preliminary data.</text>
</comment>
<dbReference type="Pfam" id="PF07727">
    <property type="entry name" value="RVT_2"/>
    <property type="match status" value="1"/>
</dbReference>
<name>A0A6L2K530_TANCI</name>
<sequence>MTYGQISSGLELTYAPSTITSQQPTEGELNLLFKAMYDDYIGGQPLAAPRIIPAAQGHQDVDGLKTQQQHVQQQGNQALFHPETVADNVPNAMFDENLFVNPFATPSTSAAESLSSQYEDPSNMHTFYQPYPHEFQWTKDHLLEQVIGEPSRPVLTRNQLRYDGDMCMYALTVSNIEPNNVKEAMTDPAWIESMQEKLLQFKRLDHDEENTVIRNKSHLLVRGYRQEEGIDFEESFALVARMGVIRIFLAYATHKSFTVFQMDVKTAFLHGTLKEDVYVCQLKGFIDADHPSHVYKLKKALYGLNQALRAWYDELSMFLLKNHFFKGTIDPTLFIRRFDNDILVVQDSGFELTGFSDADYAGCKDTFKSTPGGA</sequence>
<dbReference type="EMBL" id="BKCJ010001854">
    <property type="protein sequence ID" value="GEU44501.1"/>
    <property type="molecule type" value="Genomic_DNA"/>
</dbReference>
<evidence type="ECO:0000259" key="1">
    <source>
        <dbReference type="Pfam" id="PF07727"/>
    </source>
</evidence>
<protein>
    <recommendedName>
        <fullName evidence="1">Reverse transcriptase Ty1/copia-type domain-containing protein</fullName>
    </recommendedName>
</protein>
<evidence type="ECO:0000313" key="2">
    <source>
        <dbReference type="EMBL" id="GEU44501.1"/>
    </source>
</evidence>
<reference evidence="2" key="1">
    <citation type="journal article" date="2019" name="Sci. Rep.">
        <title>Draft genome of Tanacetum cinerariifolium, the natural source of mosquito coil.</title>
        <authorList>
            <person name="Yamashiro T."/>
            <person name="Shiraishi A."/>
            <person name="Satake H."/>
            <person name="Nakayama K."/>
        </authorList>
    </citation>
    <scope>NUCLEOTIDE SEQUENCE</scope>
</reference>
<dbReference type="AlphaFoldDB" id="A0A6L2K530"/>
<feature type="domain" description="Reverse transcriptase Ty1/copia-type" evidence="1">
    <location>
        <begin position="207"/>
        <end position="345"/>
    </location>
</feature>
<dbReference type="InterPro" id="IPR013103">
    <property type="entry name" value="RVT_2"/>
</dbReference>
<accession>A0A6L2K530</accession>